<dbReference type="InterPro" id="IPR021782">
    <property type="entry name" value="DUF3347"/>
</dbReference>
<feature type="domain" description="DUF3347" evidence="1">
    <location>
        <begin position="67"/>
        <end position="158"/>
    </location>
</feature>
<evidence type="ECO:0000313" key="3">
    <source>
        <dbReference type="Proteomes" id="UP000239872"/>
    </source>
</evidence>
<gene>
    <name evidence="2" type="ORF">CJD36_019140</name>
</gene>
<dbReference type="Proteomes" id="UP000239872">
    <property type="component" value="Unassembled WGS sequence"/>
</dbReference>
<accession>A0A2S7SRJ6</accession>
<dbReference type="RefSeq" id="WP_105040814.1">
    <property type="nucleotide sequence ID" value="NZ_PPSL01000006.1"/>
</dbReference>
<dbReference type="AlphaFoldDB" id="A0A2S7SRJ6"/>
<organism evidence="2 3">
    <name type="scientific">Flavipsychrobacter stenotrophus</name>
    <dbReference type="NCBI Taxonomy" id="2077091"/>
    <lineage>
        <taxon>Bacteria</taxon>
        <taxon>Pseudomonadati</taxon>
        <taxon>Bacteroidota</taxon>
        <taxon>Chitinophagia</taxon>
        <taxon>Chitinophagales</taxon>
        <taxon>Chitinophagaceae</taxon>
        <taxon>Flavipsychrobacter</taxon>
    </lineage>
</organism>
<dbReference type="Pfam" id="PF11827">
    <property type="entry name" value="DUF3347"/>
    <property type="match status" value="1"/>
</dbReference>
<reference evidence="2 3" key="1">
    <citation type="submission" date="2018-01" db="EMBL/GenBank/DDBJ databases">
        <title>A novel member of the phylum Bacteroidetes isolated from glacier ice.</title>
        <authorList>
            <person name="Liu Q."/>
            <person name="Xin Y.-H."/>
        </authorList>
    </citation>
    <scope>NUCLEOTIDE SEQUENCE [LARGE SCALE GENOMIC DNA]</scope>
    <source>
        <strain evidence="2 3">RB1R16</strain>
    </source>
</reference>
<protein>
    <recommendedName>
        <fullName evidence="1">DUF3347 domain-containing protein</fullName>
    </recommendedName>
</protein>
<comment type="caution">
    <text evidence="2">The sequence shown here is derived from an EMBL/GenBank/DDBJ whole genome shotgun (WGS) entry which is preliminary data.</text>
</comment>
<evidence type="ECO:0000259" key="1">
    <source>
        <dbReference type="Pfam" id="PF11827"/>
    </source>
</evidence>
<evidence type="ECO:0000313" key="2">
    <source>
        <dbReference type="EMBL" id="PQJ09364.1"/>
    </source>
</evidence>
<keyword evidence="3" id="KW-1185">Reference proteome</keyword>
<proteinExistence type="predicted"/>
<name>A0A2S7SRJ6_9BACT</name>
<dbReference type="EMBL" id="PPSL01000006">
    <property type="protein sequence ID" value="PQJ09364.1"/>
    <property type="molecule type" value="Genomic_DNA"/>
</dbReference>
<dbReference type="PROSITE" id="PS51257">
    <property type="entry name" value="PROKAR_LIPOPROTEIN"/>
    <property type="match status" value="1"/>
</dbReference>
<sequence>MNKQIVTLAIITSIFFAACSGDVPKQDKAATPKPSDTAMQEALADATIIQPLVASVDPKLSAQVQSIYNAYLQIKTALISGKSKEAASSATATNNLTKEFDVTGIPLDQIKAYQMHSAAILETSANIAGTQDIKVQRDYFSVLSQHIFELMKNYGADKTIYQEHCPMAFDGKGAFWLSDEVNIRNPYFGDEMLECGEVTNVIKK</sequence>
<dbReference type="OrthoDB" id="5513217at2"/>